<feature type="transmembrane region" description="Helical" evidence="5">
    <location>
        <begin position="410"/>
        <end position="429"/>
    </location>
</feature>
<feature type="transmembrane region" description="Helical" evidence="5">
    <location>
        <begin position="372"/>
        <end position="389"/>
    </location>
</feature>
<dbReference type="Proteomes" id="UP001142489">
    <property type="component" value="Unassembled WGS sequence"/>
</dbReference>
<gene>
    <name evidence="6" type="ORF">JRQ81_011580</name>
</gene>
<reference evidence="6" key="1">
    <citation type="journal article" date="2023" name="DNA Res.">
        <title>Chromosome-level genome assembly of Phrynocephalus forsythii using third-generation DNA sequencing and Hi-C analysis.</title>
        <authorList>
            <person name="Qi Y."/>
            <person name="Zhao W."/>
            <person name="Zhao Y."/>
            <person name="Niu C."/>
            <person name="Cao S."/>
            <person name="Zhang Y."/>
        </authorList>
    </citation>
    <scope>NUCLEOTIDE SEQUENCE</scope>
    <source>
        <tissue evidence="6">Muscle</tissue>
    </source>
</reference>
<comment type="caution">
    <text evidence="6">The sequence shown here is derived from an EMBL/GenBank/DDBJ whole genome shotgun (WGS) entry which is preliminary data.</text>
</comment>
<feature type="transmembrane region" description="Helical" evidence="5">
    <location>
        <begin position="205"/>
        <end position="225"/>
    </location>
</feature>
<dbReference type="PANTHER" id="PTHR10671">
    <property type="entry name" value="EPITHELIAL MEMBRANE PROTEIN-RELATED"/>
    <property type="match status" value="1"/>
</dbReference>
<comment type="subcellular location">
    <subcellularLocation>
        <location evidence="1">Membrane</location>
        <topology evidence="1">Multi-pass membrane protein</topology>
    </subcellularLocation>
</comment>
<feature type="transmembrane region" description="Helical" evidence="5">
    <location>
        <begin position="7"/>
        <end position="28"/>
    </location>
</feature>
<feature type="transmembrane region" description="Helical" evidence="5">
    <location>
        <begin position="40"/>
        <end position="62"/>
    </location>
</feature>
<dbReference type="AlphaFoldDB" id="A0A9Q0X836"/>
<dbReference type="InterPro" id="IPR050579">
    <property type="entry name" value="PMP-22/EMP/MP20-like"/>
</dbReference>
<evidence type="ECO:0000256" key="3">
    <source>
        <dbReference type="ARBA" id="ARBA00022989"/>
    </source>
</evidence>
<evidence type="ECO:0000256" key="5">
    <source>
        <dbReference type="SAM" id="Phobius"/>
    </source>
</evidence>
<evidence type="ECO:0000256" key="4">
    <source>
        <dbReference type="ARBA" id="ARBA00023136"/>
    </source>
</evidence>
<keyword evidence="4 5" id="KW-0472">Membrane</keyword>
<sequence>ADHAVRAFMFLGMIAGAVSFFGLCASFFKSEVASMSLTKTSANASILAALFAMIAMAVFTGVSAGSTNSYGWSFGLGWASFPLFLITGLLMLIAMSVYTGHFTSHVSIESRGWCFWVAWFCFPCSLAAGIVLFKPNMIFLAALVFESGCCQCFKYKAMIYTFCHASHGWTTFTRNADTYNSGLWIMCTLKFGCHPMQSTDVYLDITRSFMVLGLLASVIAMVWAIDWDHVIHCNFTFVPKSLMTSIFSFLSGICVLLALLVFEIKLNKKSKYVPHSKEWAFYLTFPICGLCFLAGIYNFVTYKKQLWGTGKSATHVGPDGIDDADEDLPHIFSTGWGMFEEDTVQPIYSGLWTVCRDEKCSYLRVRETNLDFVRAFMAVATFSSLLTILSSTEWDPLTACMEDFFPEGPLAAMFSFLTGCFMLTAMLIFEVTFNELLEPVTLILAEKWSFFLTCATCGLSFATGLLNFLIYKFPSMRGRPEGHKVLPV</sequence>
<organism evidence="6 7">
    <name type="scientific">Phrynocephalus forsythii</name>
    <dbReference type="NCBI Taxonomy" id="171643"/>
    <lineage>
        <taxon>Eukaryota</taxon>
        <taxon>Metazoa</taxon>
        <taxon>Chordata</taxon>
        <taxon>Craniata</taxon>
        <taxon>Vertebrata</taxon>
        <taxon>Euteleostomi</taxon>
        <taxon>Lepidosauria</taxon>
        <taxon>Squamata</taxon>
        <taxon>Bifurcata</taxon>
        <taxon>Unidentata</taxon>
        <taxon>Episquamata</taxon>
        <taxon>Toxicofera</taxon>
        <taxon>Iguania</taxon>
        <taxon>Acrodonta</taxon>
        <taxon>Agamidae</taxon>
        <taxon>Agaminae</taxon>
        <taxon>Phrynocephalus</taxon>
    </lineage>
</organism>
<evidence type="ECO:0000256" key="2">
    <source>
        <dbReference type="ARBA" id="ARBA00022692"/>
    </source>
</evidence>
<keyword evidence="7" id="KW-1185">Reference proteome</keyword>
<dbReference type="PANTHER" id="PTHR10671:SF34">
    <property type="entry name" value="PROTEIN NKG7"/>
    <property type="match status" value="1"/>
</dbReference>
<dbReference type="EMBL" id="JAPFRF010000023">
    <property type="protein sequence ID" value="KAJ7304058.1"/>
    <property type="molecule type" value="Genomic_DNA"/>
</dbReference>
<evidence type="ECO:0000313" key="7">
    <source>
        <dbReference type="Proteomes" id="UP001142489"/>
    </source>
</evidence>
<dbReference type="Gene3D" id="1.20.140.150">
    <property type="match status" value="4"/>
</dbReference>
<evidence type="ECO:0000256" key="1">
    <source>
        <dbReference type="ARBA" id="ARBA00004141"/>
    </source>
</evidence>
<feature type="transmembrane region" description="Helical" evidence="5">
    <location>
        <begin position="279"/>
        <end position="300"/>
    </location>
</feature>
<keyword evidence="2 5" id="KW-0812">Transmembrane</keyword>
<feature type="transmembrane region" description="Helical" evidence="5">
    <location>
        <begin position="449"/>
        <end position="470"/>
    </location>
</feature>
<name>A0A9Q0X836_9SAUR</name>
<feature type="transmembrane region" description="Helical" evidence="5">
    <location>
        <begin position="115"/>
        <end position="133"/>
    </location>
</feature>
<feature type="non-terminal residue" evidence="6">
    <location>
        <position position="1"/>
    </location>
</feature>
<proteinExistence type="predicted"/>
<feature type="transmembrane region" description="Helical" evidence="5">
    <location>
        <begin position="74"/>
        <end position="95"/>
    </location>
</feature>
<dbReference type="OrthoDB" id="9049305at2759"/>
<feature type="transmembrane region" description="Helical" evidence="5">
    <location>
        <begin position="245"/>
        <end position="267"/>
    </location>
</feature>
<evidence type="ECO:0000313" key="6">
    <source>
        <dbReference type="EMBL" id="KAJ7304058.1"/>
    </source>
</evidence>
<protein>
    <submittedName>
        <fullName evidence="6">Uncharacterized protein</fullName>
    </submittedName>
</protein>
<dbReference type="GO" id="GO:0005886">
    <property type="term" value="C:plasma membrane"/>
    <property type="evidence" value="ECO:0007669"/>
    <property type="project" value="TreeGrafter"/>
</dbReference>
<accession>A0A9Q0X836</accession>
<keyword evidence="3 5" id="KW-1133">Transmembrane helix</keyword>